<dbReference type="GO" id="GO:0005737">
    <property type="term" value="C:cytoplasm"/>
    <property type="evidence" value="ECO:0007669"/>
    <property type="project" value="TreeGrafter"/>
</dbReference>
<dbReference type="InterPro" id="IPR036069">
    <property type="entry name" value="DUF34/NIF3_sf"/>
</dbReference>
<dbReference type="PANTHER" id="PTHR13799:SF14">
    <property type="entry name" value="GTP CYCLOHYDROLASE 1 TYPE 2 HOMOLOG"/>
    <property type="match status" value="1"/>
</dbReference>
<dbReference type="Proteomes" id="UP000178240">
    <property type="component" value="Unassembled WGS sequence"/>
</dbReference>
<feature type="binding site" evidence="3">
    <location>
        <position position="267"/>
    </location>
    <ligand>
        <name>a divalent metal cation</name>
        <dbReference type="ChEBI" id="CHEBI:60240"/>
        <label>1</label>
    </ligand>
</feature>
<dbReference type="EMBL" id="MHIE01000030">
    <property type="protein sequence ID" value="OGY44970.1"/>
    <property type="molecule type" value="Genomic_DNA"/>
</dbReference>
<dbReference type="Pfam" id="PF01784">
    <property type="entry name" value="DUF34_NIF3"/>
    <property type="match status" value="1"/>
</dbReference>
<reference evidence="4 5" key="1">
    <citation type="journal article" date="2016" name="Nat. Commun.">
        <title>Thousands of microbial genomes shed light on interconnected biogeochemical processes in an aquifer system.</title>
        <authorList>
            <person name="Anantharaman K."/>
            <person name="Brown C.T."/>
            <person name="Hug L.A."/>
            <person name="Sharon I."/>
            <person name="Castelle C.J."/>
            <person name="Probst A.J."/>
            <person name="Thomas B.C."/>
            <person name="Singh A."/>
            <person name="Wilkins M.J."/>
            <person name="Karaoz U."/>
            <person name="Brodie E.L."/>
            <person name="Williams K.H."/>
            <person name="Hubbard S.S."/>
            <person name="Banfield J.F."/>
        </authorList>
    </citation>
    <scope>NUCLEOTIDE SEQUENCE [LARGE SCALE GENOMIC DNA]</scope>
</reference>
<dbReference type="Gene3D" id="3.40.1390.30">
    <property type="entry name" value="NIF3 (NGG1p interacting factor 3)-like"/>
    <property type="match status" value="2"/>
</dbReference>
<proteinExistence type="inferred from homology"/>
<dbReference type="PANTHER" id="PTHR13799">
    <property type="entry name" value="NGG1 INTERACTING FACTOR 3"/>
    <property type="match status" value="1"/>
</dbReference>
<evidence type="ECO:0000313" key="5">
    <source>
        <dbReference type="Proteomes" id="UP000178240"/>
    </source>
</evidence>
<keyword evidence="2 3" id="KW-0479">Metal-binding</keyword>
<feature type="binding site" evidence="3">
    <location>
        <position position="94"/>
    </location>
    <ligand>
        <name>a divalent metal cation</name>
        <dbReference type="ChEBI" id="CHEBI:60240"/>
        <label>1</label>
    </ligand>
</feature>
<accession>A0A1G1XZH9</accession>
<evidence type="ECO:0000256" key="1">
    <source>
        <dbReference type="ARBA" id="ARBA00006964"/>
    </source>
</evidence>
<feature type="binding site" evidence="3">
    <location>
        <position position="263"/>
    </location>
    <ligand>
        <name>a divalent metal cation</name>
        <dbReference type="ChEBI" id="CHEBI:60240"/>
        <label>1</label>
    </ligand>
</feature>
<dbReference type="GO" id="GO:0046872">
    <property type="term" value="F:metal ion binding"/>
    <property type="evidence" value="ECO:0007669"/>
    <property type="project" value="UniProtKB-KW"/>
</dbReference>
<feature type="binding site" evidence="3">
    <location>
        <position position="131"/>
    </location>
    <ligand>
        <name>a divalent metal cation</name>
        <dbReference type="ChEBI" id="CHEBI:60240"/>
        <label>1</label>
    </ligand>
</feature>
<sequence>MDLDLFIRKLDLEFQIDNIPPDEPFSRILPRIYDAAGIEFRKYVNPQFLQNFHGLILRNSRIVKKIYLAVFLSGEILDKIFQQNISDALIFLHHPMDMESSGRGFLPVEEKYFLKLKRRRISIYCLHTPLDINKSVSTSRSIAKVLKLQNQREYSKCSIGYAGIYGNLEHSVEFAEFIKLLKVIFGIDEIHHLQRSPSVQKVGVIAGGGAEVEYMRETIDLGCDTYLSGDYLNKVKTENSIRRRAEFEAVKDYLNINLIECSHYATEKLVLVNEMQEYFKNLGLETEFIDCADYWK</sequence>
<gene>
    <name evidence="4" type="ORF">A2744_01545</name>
</gene>
<evidence type="ECO:0000256" key="2">
    <source>
        <dbReference type="ARBA" id="ARBA00022723"/>
    </source>
</evidence>
<dbReference type="AlphaFoldDB" id="A0A1G1XZH9"/>
<dbReference type="InterPro" id="IPR002678">
    <property type="entry name" value="DUF34/NIF3"/>
</dbReference>
<name>A0A1G1XZH9_9BACT</name>
<evidence type="ECO:0000256" key="3">
    <source>
        <dbReference type="PIRSR" id="PIRSR602678-1"/>
    </source>
</evidence>
<evidence type="ECO:0008006" key="6">
    <source>
        <dbReference type="Google" id="ProtNLM"/>
    </source>
</evidence>
<evidence type="ECO:0000313" key="4">
    <source>
        <dbReference type="EMBL" id="OGY44970.1"/>
    </source>
</evidence>
<comment type="similarity">
    <text evidence="1">Belongs to the GTP cyclohydrolase I type 2/NIF3 family.</text>
</comment>
<feature type="binding site" evidence="3">
    <location>
        <position position="93"/>
    </location>
    <ligand>
        <name>a divalent metal cation</name>
        <dbReference type="ChEBI" id="CHEBI:60240"/>
        <label>1</label>
    </ligand>
</feature>
<comment type="caution">
    <text evidence="4">The sequence shown here is derived from an EMBL/GenBank/DDBJ whole genome shotgun (WGS) entry which is preliminary data.</text>
</comment>
<protein>
    <recommendedName>
        <fullName evidence="6">GTP cyclohydrolase 1 type 2 homolog</fullName>
    </recommendedName>
</protein>
<organism evidence="4 5">
    <name type="scientific">Candidatus Buchananbacteria bacterium RIFCSPHIGHO2_01_FULL_44_11</name>
    <dbReference type="NCBI Taxonomy" id="1797535"/>
    <lineage>
        <taxon>Bacteria</taxon>
        <taxon>Candidatus Buchananiibacteriota</taxon>
    </lineage>
</organism>
<dbReference type="SUPFAM" id="SSF102705">
    <property type="entry name" value="NIF3 (NGG1p interacting factor 3)-like"/>
    <property type="match status" value="1"/>
</dbReference>
<dbReference type="STRING" id="1797535.A2744_01545"/>